<feature type="transmembrane region" description="Helical" evidence="1">
    <location>
        <begin position="83"/>
        <end position="108"/>
    </location>
</feature>
<feature type="transmembrane region" description="Helical" evidence="1">
    <location>
        <begin position="114"/>
        <end position="134"/>
    </location>
</feature>
<name>A0A4U6QE94_9ACTN</name>
<accession>A0A4U6QE94</accession>
<protein>
    <submittedName>
        <fullName evidence="2">Uncharacterized protein</fullName>
    </submittedName>
</protein>
<dbReference type="AlphaFoldDB" id="A0A4U6QE94"/>
<keyword evidence="1" id="KW-0472">Membrane</keyword>
<organism evidence="2 3">
    <name type="scientific">Nakamurella flava</name>
    <dbReference type="NCBI Taxonomy" id="2576308"/>
    <lineage>
        <taxon>Bacteria</taxon>
        <taxon>Bacillati</taxon>
        <taxon>Actinomycetota</taxon>
        <taxon>Actinomycetes</taxon>
        <taxon>Nakamurellales</taxon>
        <taxon>Nakamurellaceae</taxon>
        <taxon>Nakamurella</taxon>
    </lineage>
</organism>
<keyword evidence="1" id="KW-1133">Transmembrane helix</keyword>
<sequence>MPQDGAIRTSAVPAPVVAGVVDLLVYVVVLNLFAEYFPHVISESFTLSLLTAVLLKAVLELVRLAKTSVLTRFRQADGPRAKAVAALLLWGVAFSSKFVVLELVNLVFGDRVSLGGFFSVTLLVVVLLSARAAVRWMLPGIDSEAEGRSGVPSSP</sequence>
<evidence type="ECO:0000313" key="3">
    <source>
        <dbReference type="Proteomes" id="UP000306985"/>
    </source>
</evidence>
<reference evidence="2 3" key="1">
    <citation type="submission" date="2019-05" db="EMBL/GenBank/DDBJ databases">
        <title>Nakamurella sp. N5BH11, whole genome shotgun sequence.</title>
        <authorList>
            <person name="Tuo L."/>
        </authorList>
    </citation>
    <scope>NUCLEOTIDE SEQUENCE [LARGE SCALE GENOMIC DNA]</scope>
    <source>
        <strain evidence="2 3">N5BH11</strain>
    </source>
</reference>
<feature type="transmembrane region" description="Helical" evidence="1">
    <location>
        <begin position="45"/>
        <end position="62"/>
    </location>
</feature>
<dbReference type="Proteomes" id="UP000306985">
    <property type="component" value="Unassembled WGS sequence"/>
</dbReference>
<dbReference type="EMBL" id="SZZH01000003">
    <property type="protein sequence ID" value="TKV58306.1"/>
    <property type="molecule type" value="Genomic_DNA"/>
</dbReference>
<dbReference type="RefSeq" id="WP_137449969.1">
    <property type="nucleotide sequence ID" value="NZ_SZZH01000003.1"/>
</dbReference>
<proteinExistence type="predicted"/>
<keyword evidence="3" id="KW-1185">Reference proteome</keyword>
<dbReference type="OrthoDB" id="5072596at2"/>
<keyword evidence="1" id="KW-0812">Transmembrane</keyword>
<feature type="transmembrane region" description="Helical" evidence="1">
    <location>
        <begin position="12"/>
        <end position="33"/>
    </location>
</feature>
<evidence type="ECO:0000256" key="1">
    <source>
        <dbReference type="SAM" id="Phobius"/>
    </source>
</evidence>
<evidence type="ECO:0000313" key="2">
    <source>
        <dbReference type="EMBL" id="TKV58306.1"/>
    </source>
</evidence>
<comment type="caution">
    <text evidence="2">The sequence shown here is derived from an EMBL/GenBank/DDBJ whole genome shotgun (WGS) entry which is preliminary data.</text>
</comment>
<gene>
    <name evidence="2" type="ORF">FDO65_12015</name>
</gene>